<evidence type="ECO:0000256" key="2">
    <source>
        <dbReference type="ARBA" id="ARBA00010488"/>
    </source>
</evidence>
<evidence type="ECO:0000256" key="6">
    <source>
        <dbReference type="ARBA" id="ARBA00023136"/>
    </source>
</evidence>
<dbReference type="GO" id="GO:0005886">
    <property type="term" value="C:plasma membrane"/>
    <property type="evidence" value="ECO:0007669"/>
    <property type="project" value="UniProtKB-SubCell"/>
</dbReference>
<reference evidence="7 8" key="1">
    <citation type="journal article" date="2015" name="Stand. Genomic Sci.">
        <title>Genomic Encyclopedia of Bacterial and Archaeal Type Strains, Phase III: the genomes of soil and plant-associated and newly described type strains.</title>
        <authorList>
            <person name="Whitman W.B."/>
            <person name="Woyke T."/>
            <person name="Klenk H.P."/>
            <person name="Zhou Y."/>
            <person name="Lilburn T.G."/>
            <person name="Beck B.J."/>
            <person name="De Vos P."/>
            <person name="Vandamme P."/>
            <person name="Eisen J.A."/>
            <person name="Garrity G."/>
            <person name="Hugenholtz P."/>
            <person name="Kyrpides N.C."/>
        </authorList>
    </citation>
    <scope>NUCLEOTIDE SEQUENCE [LARGE SCALE GENOMIC DNA]</scope>
    <source>
        <strain evidence="7 8">CECT 7306</strain>
    </source>
</reference>
<evidence type="ECO:0000256" key="4">
    <source>
        <dbReference type="ARBA" id="ARBA00022679"/>
    </source>
</evidence>
<dbReference type="EMBL" id="RJKN01000006">
    <property type="protein sequence ID" value="ROP34764.1"/>
    <property type="molecule type" value="Genomic_DNA"/>
</dbReference>
<dbReference type="Gene3D" id="3.40.50.12580">
    <property type="match status" value="1"/>
</dbReference>
<dbReference type="PANTHER" id="PTHR37316:SF3">
    <property type="entry name" value="TEICHOIC ACID GLYCEROL-PHOSPHATE TRANSFERASE"/>
    <property type="match status" value="1"/>
</dbReference>
<protein>
    <submittedName>
        <fullName evidence="7">CDP-glycerol glycerophosphotransferase</fullName>
    </submittedName>
</protein>
<gene>
    <name evidence="7" type="ORF">EDC03_2586</name>
</gene>
<evidence type="ECO:0000313" key="8">
    <source>
        <dbReference type="Proteomes" id="UP000276232"/>
    </source>
</evidence>
<comment type="subcellular location">
    <subcellularLocation>
        <location evidence="1">Cell membrane</location>
        <topology evidence="1">Peripheral membrane protein</topology>
    </subcellularLocation>
</comment>
<dbReference type="PANTHER" id="PTHR37316">
    <property type="entry name" value="TEICHOIC ACID GLYCEROL-PHOSPHATE PRIMASE"/>
    <property type="match status" value="1"/>
</dbReference>
<keyword evidence="6" id="KW-0472">Membrane</keyword>
<dbReference type="InterPro" id="IPR007554">
    <property type="entry name" value="Glycerophosphate_synth"/>
</dbReference>
<keyword evidence="3" id="KW-1003">Cell membrane</keyword>
<dbReference type="InterPro" id="IPR043148">
    <property type="entry name" value="TagF_C"/>
</dbReference>
<dbReference type="OrthoDB" id="8549922at2"/>
<dbReference type="AlphaFoldDB" id="A0A3N1GWZ2"/>
<dbReference type="GO" id="GO:0019350">
    <property type="term" value="P:teichoic acid biosynthetic process"/>
    <property type="evidence" value="ECO:0007669"/>
    <property type="project" value="UniProtKB-KW"/>
</dbReference>
<sequence>MRVVYNSFNGRYADNPRAVHQALLARGDDVEHLWLADERHLAGFPEGVTTVPIRTPAAVAALDGADAVVANTHMDQDAWSLREGGLYVQTWHGTPLKRIHGDAHTQYSDEDMRLLQAEVDRWGCLVGPGGEGSALLARAFRYEGRVLDTGYPRNDVLHAPDRDARRADVRRRLGLGDDEKVVLYAPTWRDDEDHAAADGGTGGLDAAGLADRLGEGWRVLVRLHYFVLRGAGASHERVLDVGAHPDIAELYLAADAFVTDYSSSLFDVAPTDLPVVLFAYDLEHYRDTLRGFYLDLDEQSPGPVVRTQAELEAVLADLPAVTAAWAGRRAEFVRRWAPLDDGGATRRLLEQTGL</sequence>
<accession>A0A3N1GWZ2</accession>
<keyword evidence="4 7" id="KW-0808">Transferase</keyword>
<comment type="caution">
    <text evidence="7">The sequence shown here is derived from an EMBL/GenBank/DDBJ whole genome shotgun (WGS) entry which is preliminary data.</text>
</comment>
<dbReference type="SUPFAM" id="SSF53756">
    <property type="entry name" value="UDP-Glycosyltransferase/glycogen phosphorylase"/>
    <property type="match status" value="1"/>
</dbReference>
<evidence type="ECO:0000256" key="3">
    <source>
        <dbReference type="ARBA" id="ARBA00022475"/>
    </source>
</evidence>
<dbReference type="InParanoid" id="A0A3N1GWZ2"/>
<dbReference type="GO" id="GO:0047355">
    <property type="term" value="F:CDP-glycerol glycerophosphotransferase activity"/>
    <property type="evidence" value="ECO:0007669"/>
    <property type="project" value="InterPro"/>
</dbReference>
<proteinExistence type="inferred from homology"/>
<keyword evidence="5" id="KW-0777">Teichoic acid biosynthesis</keyword>
<evidence type="ECO:0000256" key="5">
    <source>
        <dbReference type="ARBA" id="ARBA00022944"/>
    </source>
</evidence>
<dbReference type="Pfam" id="PF04464">
    <property type="entry name" value="Glyphos_transf"/>
    <property type="match status" value="1"/>
</dbReference>
<evidence type="ECO:0000313" key="7">
    <source>
        <dbReference type="EMBL" id="ROP34764.1"/>
    </source>
</evidence>
<organism evidence="7 8">
    <name type="scientific">Pseudokineococcus lusitanus</name>
    <dbReference type="NCBI Taxonomy" id="763993"/>
    <lineage>
        <taxon>Bacteria</taxon>
        <taxon>Bacillati</taxon>
        <taxon>Actinomycetota</taxon>
        <taxon>Actinomycetes</taxon>
        <taxon>Kineosporiales</taxon>
        <taxon>Kineosporiaceae</taxon>
        <taxon>Pseudokineococcus</taxon>
    </lineage>
</organism>
<keyword evidence="8" id="KW-1185">Reference proteome</keyword>
<name>A0A3N1GWZ2_9ACTN</name>
<evidence type="ECO:0000256" key="1">
    <source>
        <dbReference type="ARBA" id="ARBA00004202"/>
    </source>
</evidence>
<dbReference type="RefSeq" id="WP_158674297.1">
    <property type="nucleotide sequence ID" value="NZ_RJKN01000006.1"/>
</dbReference>
<dbReference type="Proteomes" id="UP000276232">
    <property type="component" value="Unassembled WGS sequence"/>
</dbReference>
<comment type="similarity">
    <text evidence="2">Belongs to the CDP-glycerol glycerophosphotransferase family.</text>
</comment>
<dbReference type="InterPro" id="IPR051612">
    <property type="entry name" value="Teichoic_Acid_Biosynth"/>
</dbReference>
<dbReference type="Gene3D" id="3.40.50.11820">
    <property type="match status" value="1"/>
</dbReference>
<dbReference type="InterPro" id="IPR043149">
    <property type="entry name" value="TagF_N"/>
</dbReference>